<feature type="domain" description="FAD-binding" evidence="5">
    <location>
        <begin position="5"/>
        <end position="169"/>
    </location>
</feature>
<evidence type="ECO:0000256" key="3">
    <source>
        <dbReference type="ARBA" id="ARBA00023002"/>
    </source>
</evidence>
<dbReference type="Proteomes" id="UP001050691">
    <property type="component" value="Unassembled WGS sequence"/>
</dbReference>
<keyword evidence="3" id="KW-0560">Oxidoreductase</keyword>
<gene>
    <name evidence="6" type="ORF">Clacol_003128</name>
</gene>
<keyword evidence="7" id="KW-1185">Reference proteome</keyword>
<evidence type="ECO:0000256" key="1">
    <source>
        <dbReference type="ARBA" id="ARBA00022630"/>
    </source>
</evidence>
<evidence type="ECO:0000313" key="6">
    <source>
        <dbReference type="EMBL" id="GJJ08908.1"/>
    </source>
</evidence>
<dbReference type="GO" id="GO:0004497">
    <property type="term" value="F:monooxygenase activity"/>
    <property type="evidence" value="ECO:0007669"/>
    <property type="project" value="UniProtKB-KW"/>
</dbReference>
<name>A0AAV5A8C4_9AGAM</name>
<keyword evidence="4" id="KW-0503">Monooxygenase</keyword>
<reference evidence="6" key="1">
    <citation type="submission" date="2021-10" db="EMBL/GenBank/DDBJ databases">
        <title>De novo Genome Assembly of Clathrus columnatus (Basidiomycota, Fungi) Using Illumina and Nanopore Sequence Data.</title>
        <authorList>
            <person name="Ogiso-Tanaka E."/>
            <person name="Itagaki H."/>
            <person name="Hosoya T."/>
            <person name="Hosaka K."/>
        </authorList>
    </citation>
    <scope>NUCLEOTIDE SEQUENCE</scope>
    <source>
        <strain evidence="6">MO-923</strain>
    </source>
</reference>
<keyword evidence="1" id="KW-0285">Flavoprotein</keyword>
<evidence type="ECO:0000313" key="7">
    <source>
        <dbReference type="Proteomes" id="UP001050691"/>
    </source>
</evidence>
<dbReference type="SUPFAM" id="SSF51905">
    <property type="entry name" value="FAD/NAD(P)-binding domain"/>
    <property type="match status" value="1"/>
</dbReference>
<protein>
    <recommendedName>
        <fullName evidence="5">FAD-binding domain-containing protein</fullName>
    </recommendedName>
</protein>
<proteinExistence type="predicted"/>
<dbReference type="PRINTS" id="PR00420">
    <property type="entry name" value="RNGMNOXGNASE"/>
</dbReference>
<evidence type="ECO:0000259" key="5">
    <source>
        <dbReference type="Pfam" id="PF01494"/>
    </source>
</evidence>
<dbReference type="GO" id="GO:0071949">
    <property type="term" value="F:FAD binding"/>
    <property type="evidence" value="ECO:0007669"/>
    <property type="project" value="InterPro"/>
</dbReference>
<dbReference type="InterPro" id="IPR036188">
    <property type="entry name" value="FAD/NAD-bd_sf"/>
</dbReference>
<evidence type="ECO:0000256" key="4">
    <source>
        <dbReference type="ARBA" id="ARBA00023033"/>
    </source>
</evidence>
<organism evidence="6 7">
    <name type="scientific">Clathrus columnatus</name>
    <dbReference type="NCBI Taxonomy" id="1419009"/>
    <lineage>
        <taxon>Eukaryota</taxon>
        <taxon>Fungi</taxon>
        <taxon>Dikarya</taxon>
        <taxon>Basidiomycota</taxon>
        <taxon>Agaricomycotina</taxon>
        <taxon>Agaricomycetes</taxon>
        <taxon>Phallomycetidae</taxon>
        <taxon>Phallales</taxon>
        <taxon>Clathraceae</taxon>
        <taxon>Clathrus</taxon>
    </lineage>
</organism>
<dbReference type="AlphaFoldDB" id="A0AAV5A8C4"/>
<dbReference type="InterPro" id="IPR002938">
    <property type="entry name" value="FAD-bd"/>
</dbReference>
<keyword evidence="2" id="KW-0274">FAD</keyword>
<comment type="caution">
    <text evidence="6">The sequence shown here is derived from an EMBL/GenBank/DDBJ whole genome shotgun (WGS) entry which is preliminary data.</text>
</comment>
<dbReference type="PANTHER" id="PTHR46972:SF1">
    <property type="entry name" value="FAD DEPENDENT OXIDOREDUCTASE DOMAIN-CONTAINING PROTEIN"/>
    <property type="match status" value="1"/>
</dbReference>
<dbReference type="Pfam" id="PF01494">
    <property type="entry name" value="FAD_binding_3"/>
    <property type="match status" value="1"/>
</dbReference>
<accession>A0AAV5A8C4</accession>
<sequence>MSLRIAIIGAGPGGATLARLLQSNDVPCTVFDLDNPAISRSQGGSFDLHPESGQLALKEAGLFGEFTKYMRLEGSALRFVEPAGSILLDTKGEGLHAETRPEIDRRELRDILINSLKPGTLHWEKKLIDVESKPNGKFNLHFADGKMEEEYDLVIGADGAWSRVRKLLTEDKPFYSGIFCVETRIEDVNSRFPKTGEMIGPGGCFYIGEGKTLMAQRNGDRSARIYAMLRVPEDWGVSSGNQLGPSDDPFRRSCVNVAMTDALDLSKTIISAACNEISLLAAIEQYEITMYERSTKSAQLTLDNLNLIFSGETPQNIANKFKAIMLGDD</sequence>
<dbReference type="EMBL" id="BPWL01000003">
    <property type="protein sequence ID" value="GJJ08908.1"/>
    <property type="molecule type" value="Genomic_DNA"/>
</dbReference>
<dbReference type="PANTHER" id="PTHR46972">
    <property type="entry name" value="MONOOXYGENASE ASQM-RELATED"/>
    <property type="match status" value="1"/>
</dbReference>
<evidence type="ECO:0000256" key="2">
    <source>
        <dbReference type="ARBA" id="ARBA00022827"/>
    </source>
</evidence>
<dbReference type="Gene3D" id="3.50.50.60">
    <property type="entry name" value="FAD/NAD(P)-binding domain"/>
    <property type="match status" value="2"/>
</dbReference>